<evidence type="ECO:0000313" key="2">
    <source>
        <dbReference type="EMBL" id="JAD29306.1"/>
    </source>
</evidence>
<name>A0A0A8YS86_ARUDO</name>
<feature type="transmembrane region" description="Helical" evidence="1">
    <location>
        <begin position="41"/>
        <end position="58"/>
    </location>
</feature>
<sequence>MSCCKASGNKYYRAPESAMYAFPFPSCSPAMIGSRSCRCRILSIVSFFPLVQIQFSFWEATLLQK</sequence>
<evidence type="ECO:0000256" key="1">
    <source>
        <dbReference type="SAM" id="Phobius"/>
    </source>
</evidence>
<keyword evidence="1" id="KW-1133">Transmembrane helix</keyword>
<protein>
    <submittedName>
        <fullName evidence="2">Uncharacterized protein</fullName>
    </submittedName>
</protein>
<dbReference type="EMBL" id="GBRH01268589">
    <property type="protein sequence ID" value="JAD29306.1"/>
    <property type="molecule type" value="Transcribed_RNA"/>
</dbReference>
<proteinExistence type="predicted"/>
<reference evidence="2" key="1">
    <citation type="submission" date="2014-09" db="EMBL/GenBank/DDBJ databases">
        <authorList>
            <person name="Magalhaes I.L.F."/>
            <person name="Oliveira U."/>
            <person name="Santos F.R."/>
            <person name="Vidigal T.H.D.A."/>
            <person name="Brescovit A.D."/>
            <person name="Santos A.J."/>
        </authorList>
    </citation>
    <scope>NUCLEOTIDE SEQUENCE</scope>
    <source>
        <tissue evidence="2">Shoot tissue taken approximately 20 cm above the soil surface</tissue>
    </source>
</reference>
<keyword evidence="1" id="KW-0472">Membrane</keyword>
<organism evidence="2">
    <name type="scientific">Arundo donax</name>
    <name type="common">Giant reed</name>
    <name type="synonym">Donax arundinaceus</name>
    <dbReference type="NCBI Taxonomy" id="35708"/>
    <lineage>
        <taxon>Eukaryota</taxon>
        <taxon>Viridiplantae</taxon>
        <taxon>Streptophyta</taxon>
        <taxon>Embryophyta</taxon>
        <taxon>Tracheophyta</taxon>
        <taxon>Spermatophyta</taxon>
        <taxon>Magnoliopsida</taxon>
        <taxon>Liliopsida</taxon>
        <taxon>Poales</taxon>
        <taxon>Poaceae</taxon>
        <taxon>PACMAD clade</taxon>
        <taxon>Arundinoideae</taxon>
        <taxon>Arundineae</taxon>
        <taxon>Arundo</taxon>
    </lineage>
</organism>
<dbReference type="AlphaFoldDB" id="A0A0A8YS86"/>
<accession>A0A0A8YS86</accession>
<keyword evidence="1" id="KW-0812">Transmembrane</keyword>
<reference evidence="2" key="2">
    <citation type="journal article" date="2015" name="Data Brief">
        <title>Shoot transcriptome of the giant reed, Arundo donax.</title>
        <authorList>
            <person name="Barrero R.A."/>
            <person name="Guerrero F.D."/>
            <person name="Moolhuijzen P."/>
            <person name="Goolsby J.A."/>
            <person name="Tidwell J."/>
            <person name="Bellgard S.E."/>
            <person name="Bellgard M.I."/>
        </authorList>
    </citation>
    <scope>NUCLEOTIDE SEQUENCE</scope>
    <source>
        <tissue evidence="2">Shoot tissue taken approximately 20 cm above the soil surface</tissue>
    </source>
</reference>